<organism evidence="1">
    <name type="scientific">Anopheles funestus</name>
    <name type="common">African malaria mosquito</name>
    <dbReference type="NCBI Taxonomy" id="62324"/>
    <lineage>
        <taxon>Eukaryota</taxon>
        <taxon>Metazoa</taxon>
        <taxon>Ecdysozoa</taxon>
        <taxon>Arthropoda</taxon>
        <taxon>Hexapoda</taxon>
        <taxon>Insecta</taxon>
        <taxon>Pterygota</taxon>
        <taxon>Neoptera</taxon>
        <taxon>Endopterygota</taxon>
        <taxon>Diptera</taxon>
        <taxon>Nematocera</taxon>
        <taxon>Culicoidea</taxon>
        <taxon>Culicidae</taxon>
        <taxon>Anophelinae</taxon>
        <taxon>Anopheles</taxon>
    </lineage>
</organism>
<reference evidence="1" key="1">
    <citation type="submission" date="2020-05" db="UniProtKB">
        <authorList>
            <consortium name="EnsemblMetazoa"/>
        </authorList>
    </citation>
    <scope>IDENTIFICATION</scope>
    <source>
        <strain evidence="1">FUMOZ</strain>
    </source>
</reference>
<proteinExistence type="predicted"/>
<dbReference type="EnsemblMetazoa" id="AFUN005979-RA">
    <property type="protein sequence ID" value="AFUN005979-PA"/>
    <property type="gene ID" value="AFUN005979"/>
</dbReference>
<accession>A0A182RIB4</accession>
<dbReference type="AlphaFoldDB" id="A0A182RIB4"/>
<dbReference type="VEuPathDB" id="VectorBase:AFUN005979"/>
<name>A0A182RIB4_ANOFN</name>
<evidence type="ECO:0000313" key="1">
    <source>
        <dbReference type="EnsemblMetazoa" id="AFUN005979-PA"/>
    </source>
</evidence>
<sequence>MGCPHWKTVKLKVVSLQPGRADRTWLLESNSRPPSAEQLLQRIGQLKLDHSPDPNGLLIPNGRLGMLFQSVIL</sequence>
<protein>
    <submittedName>
        <fullName evidence="1">Uncharacterized protein</fullName>
    </submittedName>
</protein>